<evidence type="ECO:0000256" key="1">
    <source>
        <dbReference type="ARBA" id="ARBA00008668"/>
    </source>
</evidence>
<dbReference type="EMBL" id="HG739088">
    <property type="protein sequence ID" value="CDO99485.1"/>
    <property type="molecule type" value="Genomic_DNA"/>
</dbReference>
<dbReference type="Gramene" id="CDO99485">
    <property type="protein sequence ID" value="CDO99485"/>
    <property type="gene ID" value="GSCOC_T00029079001"/>
</dbReference>
<name>A0A068TT54_COFCA</name>
<reference evidence="7" key="1">
    <citation type="journal article" date="2014" name="Science">
        <title>The coffee genome provides insight into the convergent evolution of caffeine biosynthesis.</title>
        <authorList>
            <person name="Denoeud F."/>
            <person name="Carretero-Paulet L."/>
            <person name="Dereeper A."/>
            <person name="Droc G."/>
            <person name="Guyot R."/>
            <person name="Pietrella M."/>
            <person name="Zheng C."/>
            <person name="Alberti A."/>
            <person name="Anthony F."/>
            <person name="Aprea G."/>
            <person name="Aury J.M."/>
            <person name="Bento P."/>
            <person name="Bernard M."/>
            <person name="Bocs S."/>
            <person name="Campa C."/>
            <person name="Cenci A."/>
            <person name="Combes M.C."/>
            <person name="Crouzillat D."/>
            <person name="Da Silva C."/>
            <person name="Daddiego L."/>
            <person name="De Bellis F."/>
            <person name="Dussert S."/>
            <person name="Garsmeur O."/>
            <person name="Gayraud T."/>
            <person name="Guignon V."/>
            <person name="Jahn K."/>
            <person name="Jamilloux V."/>
            <person name="Joet T."/>
            <person name="Labadie K."/>
            <person name="Lan T."/>
            <person name="Leclercq J."/>
            <person name="Lepelley M."/>
            <person name="Leroy T."/>
            <person name="Li L.T."/>
            <person name="Librado P."/>
            <person name="Lopez L."/>
            <person name="Munoz A."/>
            <person name="Noel B."/>
            <person name="Pallavicini A."/>
            <person name="Perrotta G."/>
            <person name="Poncet V."/>
            <person name="Pot D."/>
            <person name="Priyono X."/>
            <person name="Rigoreau M."/>
            <person name="Rouard M."/>
            <person name="Rozas J."/>
            <person name="Tranchant-Dubreuil C."/>
            <person name="VanBuren R."/>
            <person name="Zhang Q."/>
            <person name="Andrade A.C."/>
            <person name="Argout X."/>
            <person name="Bertrand B."/>
            <person name="de Kochko A."/>
            <person name="Graziosi G."/>
            <person name="Henry R.J."/>
            <person name="Jayarama X."/>
            <person name="Ming R."/>
            <person name="Nagai C."/>
            <person name="Rounsley S."/>
            <person name="Sankoff D."/>
            <person name="Giuliano G."/>
            <person name="Albert V.A."/>
            <person name="Wincker P."/>
            <person name="Lashermes P."/>
        </authorList>
    </citation>
    <scope>NUCLEOTIDE SEQUENCE [LARGE SCALE GENOMIC DNA]</scope>
    <source>
        <strain evidence="7">cv. DH200-94</strain>
    </source>
</reference>
<keyword evidence="2 5" id="KW-0732">Signal</keyword>
<evidence type="ECO:0000256" key="5">
    <source>
        <dbReference type="SAM" id="SignalP"/>
    </source>
</evidence>
<sequence length="399" mass="43171">MASSSSSLPTTISFSVTFLILLSSLKTASGCFTSIFALGDSLADTGNYATIYPPIFHLSKGTLYCGLPPYGETYFHHPTGRCSDGRLIIDFIAEYYGLPPVPPYLRGANHRSNSRFQAGLNFAVAGATALDVPFYGEKGISSTLGNISMSTQLRWFKGLLPSLCNSSSCSEVFKSSLFLMGFGGNDYGKAFLQGKSLEETKSLVPLVISATGSAINELIDLGVVNIMVNGLLPDGCSPAMLTYFKSSNKEDYDTATGCLSWLNDFSNYHNELLQEELNGVRANHPDALILYADYFNPLMQLFRSPEQNGFGGRSLMACCGDGGPPYNYNFSAQCGEPASTACAWPSLYISWDGIHLTEAAYRFMAKGLLEGPYTTPRINPLCTSMKKDFGFASAMTSQL</sequence>
<keyword evidence="4" id="KW-0325">Glycoprotein</keyword>
<accession>A0A068TT54</accession>
<gene>
    <name evidence="6" type="ORF">GSCOC_T00029079001</name>
</gene>
<dbReference type="PANTHER" id="PTHR22835">
    <property type="entry name" value="ZINC FINGER FYVE DOMAIN CONTAINING PROTEIN"/>
    <property type="match status" value="1"/>
</dbReference>
<dbReference type="InterPro" id="IPR035669">
    <property type="entry name" value="SGNH_plant_lipase-like"/>
</dbReference>
<dbReference type="AlphaFoldDB" id="A0A068TT54"/>
<comment type="similarity">
    <text evidence="1">Belongs to the 'GDSL' lipolytic enzyme family.</text>
</comment>
<organism evidence="6 7">
    <name type="scientific">Coffea canephora</name>
    <name type="common">Robusta coffee</name>
    <dbReference type="NCBI Taxonomy" id="49390"/>
    <lineage>
        <taxon>Eukaryota</taxon>
        <taxon>Viridiplantae</taxon>
        <taxon>Streptophyta</taxon>
        <taxon>Embryophyta</taxon>
        <taxon>Tracheophyta</taxon>
        <taxon>Spermatophyta</taxon>
        <taxon>Magnoliopsida</taxon>
        <taxon>eudicotyledons</taxon>
        <taxon>Gunneridae</taxon>
        <taxon>Pentapetalae</taxon>
        <taxon>asterids</taxon>
        <taxon>lamiids</taxon>
        <taxon>Gentianales</taxon>
        <taxon>Rubiaceae</taxon>
        <taxon>Ixoroideae</taxon>
        <taxon>Gardenieae complex</taxon>
        <taxon>Bertiereae - Coffeeae clade</taxon>
        <taxon>Coffeeae</taxon>
        <taxon>Coffea</taxon>
    </lineage>
</organism>
<dbReference type="PhylomeDB" id="A0A068TT54"/>
<evidence type="ECO:0000256" key="2">
    <source>
        <dbReference type="ARBA" id="ARBA00022729"/>
    </source>
</evidence>
<dbReference type="Gene3D" id="3.40.50.1110">
    <property type="entry name" value="SGNH hydrolase"/>
    <property type="match status" value="1"/>
</dbReference>
<dbReference type="Pfam" id="PF00657">
    <property type="entry name" value="Lipase_GDSL"/>
    <property type="match status" value="1"/>
</dbReference>
<feature type="signal peptide" evidence="5">
    <location>
        <begin position="1"/>
        <end position="30"/>
    </location>
</feature>
<dbReference type="InterPro" id="IPR001087">
    <property type="entry name" value="GDSL"/>
</dbReference>
<dbReference type="GO" id="GO:0006629">
    <property type="term" value="P:lipid metabolic process"/>
    <property type="evidence" value="ECO:0007669"/>
    <property type="project" value="InterPro"/>
</dbReference>
<evidence type="ECO:0000313" key="6">
    <source>
        <dbReference type="EMBL" id="CDO99485.1"/>
    </source>
</evidence>
<protein>
    <submittedName>
        <fullName evidence="6">Uncharacterized protein</fullName>
    </submittedName>
</protein>
<dbReference type="SUPFAM" id="SSF52266">
    <property type="entry name" value="SGNH hydrolase"/>
    <property type="match status" value="1"/>
</dbReference>
<dbReference type="InterPro" id="IPR036514">
    <property type="entry name" value="SGNH_hydro_sf"/>
</dbReference>
<keyword evidence="3" id="KW-0378">Hydrolase</keyword>
<dbReference type="PROSITE" id="PS01098">
    <property type="entry name" value="LIPASE_GDSL_SER"/>
    <property type="match status" value="1"/>
</dbReference>
<feature type="chain" id="PRO_5001657057" evidence="5">
    <location>
        <begin position="31"/>
        <end position="399"/>
    </location>
</feature>
<keyword evidence="7" id="KW-1185">Reference proteome</keyword>
<dbReference type="OMA" id="WPNELAS"/>
<dbReference type="GO" id="GO:0016298">
    <property type="term" value="F:lipase activity"/>
    <property type="evidence" value="ECO:0007669"/>
    <property type="project" value="InterPro"/>
</dbReference>
<evidence type="ECO:0000256" key="4">
    <source>
        <dbReference type="ARBA" id="ARBA00023180"/>
    </source>
</evidence>
<proteinExistence type="inferred from homology"/>
<evidence type="ECO:0000313" key="7">
    <source>
        <dbReference type="Proteomes" id="UP000295252"/>
    </source>
</evidence>
<evidence type="ECO:0000256" key="3">
    <source>
        <dbReference type="ARBA" id="ARBA00022801"/>
    </source>
</evidence>
<dbReference type="OrthoDB" id="1600564at2759"/>
<dbReference type="PANTHER" id="PTHR22835:SF683">
    <property type="entry name" value="OS05G0506800 PROTEIN"/>
    <property type="match status" value="1"/>
</dbReference>
<dbReference type="InParanoid" id="A0A068TT54"/>
<dbReference type="InterPro" id="IPR008265">
    <property type="entry name" value="Lipase_GDSL_AS"/>
</dbReference>
<dbReference type="CDD" id="cd01837">
    <property type="entry name" value="SGNH_plant_lipase_like"/>
    <property type="match status" value="1"/>
</dbReference>
<dbReference type="Proteomes" id="UP000295252">
    <property type="component" value="Chromosome IV"/>
</dbReference>
<dbReference type="STRING" id="49390.A0A068TT54"/>